<sequence length="487" mass="50747">MQASGQTSATEGTETEVPPGTEDEKPGEEIKPKKEPQVQVVPLPPPSLEPKVQVVPLPPPSLEPPKVPLRVPKAVRERQEAAAAAAAAKEAAASAQNGAPASVAAAPGDKETIPDDDSPRHPSSSKAAAALVPRSSAGEEGVKSGNDMEQGYKKPEGRLSGRGRSPSLSPARSLDRSPPARKERKSRRADLSNLTPPPRRSHRNRAGRAGRSGRRSPSPRRSRRDHSPKATRRSLTPLPRRSPSVQEPRSPSPAESVESGEIPGGPDATAGGLETAASARLPNRSPDNGPAGRQEIESEEFFDRDSRASIGAHKPPQPARSSGGGRGPPSLRGRGGGRSGGRGAPPDRWDGGGVADRWEHNGFEGGPPSGREGSGHPGPPDDRWDPSGSWGFSGGGRGQKGREREEHEIYPAHSSQGALRSQPMMVPVPPVVAAGPYGIYGGLAAGQLGFAPLPMAGRAVSFSAPMRGRGPRPPPGAPPSGRGRGRW</sequence>
<comment type="caution">
    <text evidence="2">The sequence shown here is derived from an EMBL/GenBank/DDBJ whole genome shotgun (WGS) entry which is preliminary data.</text>
</comment>
<feature type="compositionally biased region" description="Basic and acidic residues" evidence="1">
    <location>
        <begin position="400"/>
        <end position="410"/>
    </location>
</feature>
<feature type="compositionally biased region" description="Low complexity" evidence="1">
    <location>
        <begin position="162"/>
        <end position="172"/>
    </location>
</feature>
<organism evidence="2 3">
    <name type="scientific">Coccomyxa subellipsoidea (strain C-169)</name>
    <name type="common">Green microalga</name>
    <dbReference type="NCBI Taxonomy" id="574566"/>
    <lineage>
        <taxon>Eukaryota</taxon>
        <taxon>Viridiplantae</taxon>
        <taxon>Chlorophyta</taxon>
        <taxon>core chlorophytes</taxon>
        <taxon>Trebouxiophyceae</taxon>
        <taxon>Trebouxiophyceae incertae sedis</taxon>
        <taxon>Coccomyxaceae</taxon>
        <taxon>Coccomyxa</taxon>
        <taxon>Coccomyxa subellipsoidea</taxon>
    </lineage>
</organism>
<feature type="compositionally biased region" description="Gly residues" evidence="1">
    <location>
        <begin position="322"/>
        <end position="343"/>
    </location>
</feature>
<evidence type="ECO:0000256" key="1">
    <source>
        <dbReference type="SAM" id="MobiDB-lite"/>
    </source>
</evidence>
<keyword evidence="3" id="KW-1185">Reference proteome</keyword>
<feature type="compositionally biased region" description="Basic and acidic residues" evidence="1">
    <location>
        <begin position="108"/>
        <end position="120"/>
    </location>
</feature>
<protein>
    <submittedName>
        <fullName evidence="2">Uncharacterized protein</fullName>
    </submittedName>
</protein>
<dbReference type="RefSeq" id="XP_005646681.1">
    <property type="nucleotide sequence ID" value="XM_005646624.1"/>
</dbReference>
<feature type="compositionally biased region" description="Low complexity" evidence="1">
    <location>
        <begin position="233"/>
        <end position="244"/>
    </location>
</feature>
<feature type="region of interest" description="Disordered" evidence="1">
    <location>
        <begin position="1"/>
        <end position="421"/>
    </location>
</feature>
<dbReference type="GeneID" id="17040124"/>
<dbReference type="KEGG" id="csl:COCSUDRAFT_55834"/>
<feature type="compositionally biased region" description="Basic residues" evidence="1">
    <location>
        <begin position="199"/>
        <end position="232"/>
    </location>
</feature>
<evidence type="ECO:0000313" key="2">
    <source>
        <dbReference type="EMBL" id="EIE22137.1"/>
    </source>
</evidence>
<dbReference type="Proteomes" id="UP000007264">
    <property type="component" value="Unassembled WGS sequence"/>
</dbReference>
<dbReference type="AlphaFoldDB" id="I0YUR8"/>
<dbReference type="EMBL" id="AGSI01000010">
    <property type="protein sequence ID" value="EIE22137.1"/>
    <property type="molecule type" value="Genomic_DNA"/>
</dbReference>
<feature type="compositionally biased region" description="Low complexity" evidence="1">
    <location>
        <begin position="10"/>
        <end position="20"/>
    </location>
</feature>
<feature type="compositionally biased region" description="Basic and acidic residues" evidence="1">
    <location>
        <begin position="345"/>
        <end position="362"/>
    </location>
</feature>
<feature type="compositionally biased region" description="Basic and acidic residues" evidence="1">
    <location>
        <begin position="22"/>
        <end position="36"/>
    </location>
</feature>
<name>I0YUR8_COCSC</name>
<accession>I0YUR8</accession>
<evidence type="ECO:0000313" key="3">
    <source>
        <dbReference type="Proteomes" id="UP000007264"/>
    </source>
</evidence>
<feature type="compositionally biased region" description="Low complexity" evidence="1">
    <location>
        <begin position="81"/>
        <end position="107"/>
    </location>
</feature>
<feature type="compositionally biased region" description="Pro residues" evidence="1">
    <location>
        <begin position="56"/>
        <end position="67"/>
    </location>
</feature>
<feature type="compositionally biased region" description="Basic and acidic residues" evidence="1">
    <location>
        <begin position="150"/>
        <end position="159"/>
    </location>
</feature>
<gene>
    <name evidence="2" type="ORF">COCSUDRAFT_55834</name>
</gene>
<reference evidence="2 3" key="1">
    <citation type="journal article" date="2012" name="Genome Biol.">
        <title>The genome of the polar eukaryotic microalga coccomyxa subellipsoidea reveals traits of cold adaptation.</title>
        <authorList>
            <person name="Blanc G."/>
            <person name="Agarkova I."/>
            <person name="Grimwood J."/>
            <person name="Kuo A."/>
            <person name="Brueggeman A."/>
            <person name="Dunigan D."/>
            <person name="Gurnon J."/>
            <person name="Ladunga I."/>
            <person name="Lindquist E."/>
            <person name="Lucas S."/>
            <person name="Pangilinan J."/>
            <person name="Proschold T."/>
            <person name="Salamov A."/>
            <person name="Schmutz J."/>
            <person name="Weeks D."/>
            <person name="Yamada T."/>
            <person name="Claverie J.M."/>
            <person name="Grigoriev I."/>
            <person name="Van Etten J."/>
            <person name="Lomsadze A."/>
            <person name="Borodovsky M."/>
        </authorList>
    </citation>
    <scope>NUCLEOTIDE SEQUENCE [LARGE SCALE GENOMIC DNA]</scope>
    <source>
        <strain evidence="2 3">C-169</strain>
    </source>
</reference>
<feature type="region of interest" description="Disordered" evidence="1">
    <location>
        <begin position="463"/>
        <end position="487"/>
    </location>
</feature>
<proteinExistence type="predicted"/>